<dbReference type="AlphaFoldDB" id="A0A382R8J6"/>
<gene>
    <name evidence="1" type="ORF">METZ01_LOCUS346504</name>
</gene>
<dbReference type="EMBL" id="UINC01119659">
    <property type="protein sequence ID" value="SVC93650.1"/>
    <property type="molecule type" value="Genomic_DNA"/>
</dbReference>
<accession>A0A382R8J6</accession>
<reference evidence="1" key="1">
    <citation type="submission" date="2018-05" db="EMBL/GenBank/DDBJ databases">
        <authorList>
            <person name="Lanie J.A."/>
            <person name="Ng W.-L."/>
            <person name="Kazmierczak K.M."/>
            <person name="Andrzejewski T.M."/>
            <person name="Davidsen T.M."/>
            <person name="Wayne K.J."/>
            <person name="Tettelin H."/>
            <person name="Glass J.I."/>
            <person name="Rusch D."/>
            <person name="Podicherti R."/>
            <person name="Tsui H.-C.T."/>
            <person name="Winkler M.E."/>
        </authorList>
    </citation>
    <scope>NUCLEOTIDE SEQUENCE</scope>
</reference>
<protein>
    <recommendedName>
        <fullName evidence="2">DUF4340 domain-containing protein</fullName>
    </recommendedName>
</protein>
<evidence type="ECO:0008006" key="2">
    <source>
        <dbReference type="Google" id="ProtNLM"/>
    </source>
</evidence>
<sequence length="162" mass="17723">MNVRLTIVLVLVLVLVGGLVAVTQVLRSGTDDFPERKARLYRISSAELVGIALTQGSDKIEFTAVYSEDGNREWFIRKADGENVAVDVKRWGGIPALVGGPSVIRDLSEEEEGFDLSVYGLDEPKGHIYISLKNGVRIDVEIGDDDPTSKGYYVKVADTKPL</sequence>
<name>A0A382R8J6_9ZZZZ</name>
<evidence type="ECO:0000313" key="1">
    <source>
        <dbReference type="EMBL" id="SVC93650.1"/>
    </source>
</evidence>
<feature type="non-terminal residue" evidence="1">
    <location>
        <position position="162"/>
    </location>
</feature>
<organism evidence="1">
    <name type="scientific">marine metagenome</name>
    <dbReference type="NCBI Taxonomy" id="408172"/>
    <lineage>
        <taxon>unclassified sequences</taxon>
        <taxon>metagenomes</taxon>
        <taxon>ecological metagenomes</taxon>
    </lineage>
</organism>
<proteinExistence type="predicted"/>